<evidence type="ECO:0000256" key="1">
    <source>
        <dbReference type="ARBA" id="ARBA00004651"/>
    </source>
</evidence>
<dbReference type="Proteomes" id="UP000075418">
    <property type="component" value="Unassembled WGS sequence"/>
</dbReference>
<dbReference type="AlphaFoldDB" id="A0A151A349"/>
<accession>A0A151A349</accession>
<dbReference type="RefSeq" id="WP_061854078.1">
    <property type="nucleotide sequence ID" value="NZ_LUGM01000002.1"/>
</dbReference>
<comment type="caution">
    <text evidence="7">The sequence shown here is derived from an EMBL/GenBank/DDBJ whole genome shotgun (WGS) entry which is preliminary data.</text>
</comment>
<feature type="transmembrane region" description="Helical" evidence="6">
    <location>
        <begin position="165"/>
        <end position="185"/>
    </location>
</feature>
<evidence type="ECO:0000256" key="2">
    <source>
        <dbReference type="ARBA" id="ARBA00022475"/>
    </source>
</evidence>
<keyword evidence="2" id="KW-1003">Cell membrane</keyword>
<keyword evidence="3 6" id="KW-0812">Transmembrane</keyword>
<feature type="transmembrane region" description="Helical" evidence="6">
    <location>
        <begin position="347"/>
        <end position="366"/>
    </location>
</feature>
<dbReference type="InterPro" id="IPR050833">
    <property type="entry name" value="Poly_Biosynth_Transport"/>
</dbReference>
<evidence type="ECO:0000256" key="3">
    <source>
        <dbReference type="ARBA" id="ARBA00022692"/>
    </source>
</evidence>
<evidence type="ECO:0000256" key="5">
    <source>
        <dbReference type="ARBA" id="ARBA00023136"/>
    </source>
</evidence>
<organism evidence="7 8">
    <name type="scientific">Staphylococcus kloosii</name>
    <dbReference type="NCBI Taxonomy" id="29384"/>
    <lineage>
        <taxon>Bacteria</taxon>
        <taxon>Bacillati</taxon>
        <taxon>Bacillota</taxon>
        <taxon>Bacilli</taxon>
        <taxon>Bacillales</taxon>
        <taxon>Staphylococcaceae</taxon>
        <taxon>Staphylococcus</taxon>
    </lineage>
</organism>
<feature type="transmembrane region" description="Helical" evidence="6">
    <location>
        <begin position="12"/>
        <end position="32"/>
    </location>
</feature>
<name>A0A151A349_9STAP</name>
<feature type="transmembrane region" description="Helical" evidence="6">
    <location>
        <begin position="109"/>
        <end position="128"/>
    </location>
</feature>
<feature type="transmembrane region" description="Helical" evidence="6">
    <location>
        <begin position="44"/>
        <end position="62"/>
    </location>
</feature>
<proteinExistence type="predicted"/>
<feature type="transmembrane region" description="Helical" evidence="6">
    <location>
        <begin position="82"/>
        <end position="103"/>
    </location>
</feature>
<evidence type="ECO:0008006" key="9">
    <source>
        <dbReference type="Google" id="ProtNLM"/>
    </source>
</evidence>
<gene>
    <name evidence="7" type="ORF">A0131_03380</name>
</gene>
<feature type="transmembrane region" description="Helical" evidence="6">
    <location>
        <begin position="247"/>
        <end position="265"/>
    </location>
</feature>
<feature type="transmembrane region" description="Helical" evidence="6">
    <location>
        <begin position="224"/>
        <end position="241"/>
    </location>
</feature>
<reference evidence="7 8" key="1">
    <citation type="submission" date="2016-02" db="EMBL/GenBank/DDBJ databases">
        <title>Draft genome sequence of hydrocarbon degrading Staphylococcus saprophyticus Strain CNV2, isolated from crude-oil contaminated soil from Noonmati Oil Refinery, Guwahati, Assam, India.</title>
        <authorList>
            <person name="Mukherjee A."/>
            <person name="Chettri B."/>
            <person name="Langpoklakpam J."/>
            <person name="Singh A.K."/>
            <person name="Chattopadhyay D.J."/>
        </authorList>
    </citation>
    <scope>NUCLEOTIDE SEQUENCE [LARGE SCALE GENOMIC DNA]</scope>
    <source>
        <strain evidence="7 8">CNV2</strain>
    </source>
</reference>
<keyword evidence="5 6" id="KW-0472">Membrane</keyword>
<evidence type="ECO:0000313" key="8">
    <source>
        <dbReference type="Proteomes" id="UP000075418"/>
    </source>
</evidence>
<dbReference type="PANTHER" id="PTHR30250:SF11">
    <property type="entry name" value="O-ANTIGEN TRANSPORTER-RELATED"/>
    <property type="match status" value="1"/>
</dbReference>
<feature type="transmembrane region" description="Helical" evidence="6">
    <location>
        <begin position="277"/>
        <end position="296"/>
    </location>
</feature>
<evidence type="ECO:0000256" key="4">
    <source>
        <dbReference type="ARBA" id="ARBA00022989"/>
    </source>
</evidence>
<dbReference type="EMBL" id="LUGM01000002">
    <property type="protein sequence ID" value="KYH13848.1"/>
    <property type="molecule type" value="Genomic_DNA"/>
</dbReference>
<sequence>MSVKMFINDSIKTLLSTTFLMIIIQFIVFPYFSSEYTSKLFGEILTIYSIFSISSVVIGNTLNNLRLLDSNIYKNKEFGIDYLKLLLLSISLTILITTTIFIINFKYNVSELIILNIIIVIMILKNYLQVYLRLELLFNKLLKMSIIQGLVLIILVYVLKVSMSWWVIILIGEFAGILYLLNQFVNNGYSFNKSHINFKNLNLKFWQLSSVNFVNNLIIYFDRFLIFSVLGGSVVTISFVATFVGKILSGIVSPINGVILTYISARTESNNVKLYKYAIFSSLIVALITLLLVLPISKYVVVQLYDIKYSAISRYLIIGNLSVITLIMGNILFPMNIKYTPIKYQTIVQTVYFILYFLLCIPFTLAWGLMGFFIAVTSTNIIRYFLMVYTGFKYMERKT</sequence>
<evidence type="ECO:0000313" key="7">
    <source>
        <dbReference type="EMBL" id="KYH13848.1"/>
    </source>
</evidence>
<comment type="subcellular location">
    <subcellularLocation>
        <location evidence="1">Cell membrane</location>
        <topology evidence="1">Multi-pass membrane protein</topology>
    </subcellularLocation>
</comment>
<protein>
    <recommendedName>
        <fullName evidence="9">Polysaccharide biosynthesis protein</fullName>
    </recommendedName>
</protein>
<feature type="transmembrane region" description="Helical" evidence="6">
    <location>
        <begin position="140"/>
        <end position="159"/>
    </location>
</feature>
<feature type="transmembrane region" description="Helical" evidence="6">
    <location>
        <begin position="316"/>
        <end position="335"/>
    </location>
</feature>
<evidence type="ECO:0000256" key="6">
    <source>
        <dbReference type="SAM" id="Phobius"/>
    </source>
</evidence>
<keyword evidence="4 6" id="KW-1133">Transmembrane helix</keyword>
<dbReference type="GO" id="GO:0005886">
    <property type="term" value="C:plasma membrane"/>
    <property type="evidence" value="ECO:0007669"/>
    <property type="project" value="UniProtKB-SubCell"/>
</dbReference>
<dbReference type="PANTHER" id="PTHR30250">
    <property type="entry name" value="PST FAMILY PREDICTED COLANIC ACID TRANSPORTER"/>
    <property type="match status" value="1"/>
</dbReference>